<organism evidence="3 4">
    <name type="scientific">Thermocladium modestius</name>
    <dbReference type="NCBI Taxonomy" id="62609"/>
    <lineage>
        <taxon>Archaea</taxon>
        <taxon>Thermoproteota</taxon>
        <taxon>Thermoprotei</taxon>
        <taxon>Thermoproteales</taxon>
        <taxon>Thermoproteaceae</taxon>
        <taxon>Thermocladium</taxon>
    </lineage>
</organism>
<dbReference type="PRINTS" id="PR00081">
    <property type="entry name" value="GDHRDH"/>
</dbReference>
<dbReference type="PANTHER" id="PTHR42879">
    <property type="entry name" value="3-OXOACYL-(ACYL-CARRIER-PROTEIN) REDUCTASE"/>
    <property type="match status" value="1"/>
</dbReference>
<sequence>MIAIVTGSGRGIGRSIAVRLAKEGFAVAINVKRHLDEGEETLREVERYSRGILVQADVATREGAAALVGEALRAFGSVDVLVNNAGLGIARPLAEVDEALWDKLIDTNLKSVYLVTKEVLPHMIGKRRGSIINITSIAGMTGLANLVPYSAAKAGVIGFTKALAAEVGSMGITVNAIAAGLVKTKMGDSLVKYVGKTEDEWAADHTLTGSAVDPDEVAELVAVLATGRIRNMTGQVLVIDSGSSLVESRRFSSSG</sequence>
<dbReference type="InterPro" id="IPR050259">
    <property type="entry name" value="SDR"/>
</dbReference>
<dbReference type="InterPro" id="IPR036291">
    <property type="entry name" value="NAD(P)-bd_dom_sf"/>
</dbReference>
<comment type="caution">
    <text evidence="3">The sequence shown here is derived from an EMBL/GenBank/DDBJ whole genome shotgun (WGS) entry which is preliminary data.</text>
</comment>
<keyword evidence="4" id="KW-1185">Reference proteome</keyword>
<accession>A0A830GV30</accession>
<protein>
    <submittedName>
        <fullName evidence="3">Beta-ketoacyl-ACP reductase</fullName>
    </submittedName>
</protein>
<dbReference type="CDD" id="cd05233">
    <property type="entry name" value="SDR_c"/>
    <property type="match status" value="1"/>
</dbReference>
<dbReference type="Gene3D" id="3.40.50.720">
    <property type="entry name" value="NAD(P)-binding Rossmann-like Domain"/>
    <property type="match status" value="1"/>
</dbReference>
<gene>
    <name evidence="3" type="ORF">GCM10007981_14910</name>
</gene>
<dbReference type="SUPFAM" id="SSF51735">
    <property type="entry name" value="NAD(P)-binding Rossmann-fold domains"/>
    <property type="match status" value="1"/>
</dbReference>
<dbReference type="Pfam" id="PF00106">
    <property type="entry name" value="adh_short"/>
    <property type="match status" value="1"/>
</dbReference>
<evidence type="ECO:0000313" key="4">
    <source>
        <dbReference type="Proteomes" id="UP000610960"/>
    </source>
</evidence>
<reference evidence="3" key="2">
    <citation type="submission" date="2020-09" db="EMBL/GenBank/DDBJ databases">
        <authorList>
            <person name="Sun Q."/>
            <person name="Ohkuma M."/>
        </authorList>
    </citation>
    <scope>NUCLEOTIDE SEQUENCE</scope>
    <source>
        <strain evidence="3">JCM 10088</strain>
    </source>
</reference>
<dbReference type="AlphaFoldDB" id="A0A830GV30"/>
<dbReference type="Proteomes" id="UP000610960">
    <property type="component" value="Unassembled WGS sequence"/>
</dbReference>
<dbReference type="GO" id="GO:0032787">
    <property type="term" value="P:monocarboxylic acid metabolic process"/>
    <property type="evidence" value="ECO:0007669"/>
    <property type="project" value="UniProtKB-ARBA"/>
</dbReference>
<reference evidence="3" key="1">
    <citation type="journal article" date="2014" name="Int. J. Syst. Evol. Microbiol.">
        <title>Complete genome sequence of Corynebacterium casei LMG S-19264T (=DSM 44701T), isolated from a smear-ripened cheese.</title>
        <authorList>
            <consortium name="US DOE Joint Genome Institute (JGI-PGF)"/>
            <person name="Walter F."/>
            <person name="Albersmeier A."/>
            <person name="Kalinowski J."/>
            <person name="Ruckert C."/>
        </authorList>
    </citation>
    <scope>NUCLEOTIDE SEQUENCE</scope>
    <source>
        <strain evidence="3">JCM 10088</strain>
    </source>
</reference>
<dbReference type="InterPro" id="IPR020904">
    <property type="entry name" value="Sc_DH/Rdtase_CS"/>
</dbReference>
<evidence type="ECO:0000313" key="3">
    <source>
        <dbReference type="EMBL" id="GGP21767.1"/>
    </source>
</evidence>
<dbReference type="PANTHER" id="PTHR42879:SF2">
    <property type="entry name" value="3-OXOACYL-[ACYL-CARRIER-PROTEIN] REDUCTASE FABG"/>
    <property type="match status" value="1"/>
</dbReference>
<dbReference type="FunFam" id="3.40.50.720:FF:000084">
    <property type="entry name" value="Short-chain dehydrogenase reductase"/>
    <property type="match status" value="1"/>
</dbReference>
<dbReference type="EMBL" id="BMNL01000003">
    <property type="protein sequence ID" value="GGP21767.1"/>
    <property type="molecule type" value="Genomic_DNA"/>
</dbReference>
<dbReference type="OrthoDB" id="24596at2157"/>
<dbReference type="PROSITE" id="PS00061">
    <property type="entry name" value="ADH_SHORT"/>
    <property type="match status" value="1"/>
</dbReference>
<dbReference type="PRINTS" id="PR00080">
    <property type="entry name" value="SDRFAMILY"/>
</dbReference>
<evidence type="ECO:0000256" key="2">
    <source>
        <dbReference type="RuleBase" id="RU000363"/>
    </source>
</evidence>
<comment type="similarity">
    <text evidence="1 2">Belongs to the short-chain dehydrogenases/reductases (SDR) family.</text>
</comment>
<proteinExistence type="inferred from homology"/>
<dbReference type="RefSeq" id="WP_188596769.1">
    <property type="nucleotide sequence ID" value="NZ_BMNL01000003.1"/>
</dbReference>
<name>A0A830GV30_9CREN</name>
<evidence type="ECO:0000256" key="1">
    <source>
        <dbReference type="ARBA" id="ARBA00006484"/>
    </source>
</evidence>
<dbReference type="InterPro" id="IPR002347">
    <property type="entry name" value="SDR_fam"/>
</dbReference>